<name>A0ACB9DYG0_CICIN</name>
<evidence type="ECO:0000313" key="1">
    <source>
        <dbReference type="EMBL" id="KAI3751368.1"/>
    </source>
</evidence>
<dbReference type="Proteomes" id="UP001055811">
    <property type="component" value="Linkage Group LG04"/>
</dbReference>
<reference evidence="2" key="1">
    <citation type="journal article" date="2022" name="Mol. Ecol. Resour.">
        <title>The genomes of chicory, endive, great burdock and yacon provide insights into Asteraceae palaeo-polyploidization history and plant inulin production.</title>
        <authorList>
            <person name="Fan W."/>
            <person name="Wang S."/>
            <person name="Wang H."/>
            <person name="Wang A."/>
            <person name="Jiang F."/>
            <person name="Liu H."/>
            <person name="Zhao H."/>
            <person name="Xu D."/>
            <person name="Zhang Y."/>
        </authorList>
    </citation>
    <scope>NUCLEOTIDE SEQUENCE [LARGE SCALE GENOMIC DNA]</scope>
    <source>
        <strain evidence="2">cv. Punajuju</strain>
    </source>
</reference>
<gene>
    <name evidence="1" type="ORF">L2E82_22452</name>
</gene>
<evidence type="ECO:0000313" key="2">
    <source>
        <dbReference type="Proteomes" id="UP001055811"/>
    </source>
</evidence>
<comment type="caution">
    <text evidence="1">The sequence shown here is derived from an EMBL/GenBank/DDBJ whole genome shotgun (WGS) entry which is preliminary data.</text>
</comment>
<sequence length="369" mass="42544">MVCFDRNDFSLRRPRRTFIFEITSFHNCYGYEQKISSAVGDDLVKIDPKDGHVTVSTRHVPESVRLALEEKTRRKVGLLYELIPQNPRPSLPTSSRHGHQHVSRASTSNRVSEHSRSQTIRMTIRYQDKGTKVDARPGEGHSATNSIRRYDKSYHQHNLTMTKGNLSSYKCSGCKEMGIGDRYTCNNCSYILHPDCMYFKRLTTHKFLDGSTFKFHQTRFDSMNRYCNACGSDIEGFFYHCEKTSKDLHPCCLKLTETVHVGEIKFRLCRKLTTACFYCSSRKKDYKDRCWCYSLEGQDMQVHVSCMKEALQSCLKGERNNNMSTMVVLKHGKQTSEYLKWAQCLLKVAVCVLSGNPFPLLEVALELLQ</sequence>
<dbReference type="EMBL" id="CM042012">
    <property type="protein sequence ID" value="KAI3751368.1"/>
    <property type="molecule type" value="Genomic_DNA"/>
</dbReference>
<proteinExistence type="predicted"/>
<organism evidence="1 2">
    <name type="scientific">Cichorium intybus</name>
    <name type="common">Chicory</name>
    <dbReference type="NCBI Taxonomy" id="13427"/>
    <lineage>
        <taxon>Eukaryota</taxon>
        <taxon>Viridiplantae</taxon>
        <taxon>Streptophyta</taxon>
        <taxon>Embryophyta</taxon>
        <taxon>Tracheophyta</taxon>
        <taxon>Spermatophyta</taxon>
        <taxon>Magnoliopsida</taxon>
        <taxon>eudicotyledons</taxon>
        <taxon>Gunneridae</taxon>
        <taxon>Pentapetalae</taxon>
        <taxon>asterids</taxon>
        <taxon>campanulids</taxon>
        <taxon>Asterales</taxon>
        <taxon>Asteraceae</taxon>
        <taxon>Cichorioideae</taxon>
        <taxon>Cichorieae</taxon>
        <taxon>Cichoriinae</taxon>
        <taxon>Cichorium</taxon>
    </lineage>
</organism>
<protein>
    <submittedName>
        <fullName evidence="1">Uncharacterized protein</fullName>
    </submittedName>
</protein>
<reference evidence="1 2" key="2">
    <citation type="journal article" date="2022" name="Mol. Ecol. Resour.">
        <title>The genomes of chicory, endive, great burdock and yacon provide insights into Asteraceae paleo-polyploidization history and plant inulin production.</title>
        <authorList>
            <person name="Fan W."/>
            <person name="Wang S."/>
            <person name="Wang H."/>
            <person name="Wang A."/>
            <person name="Jiang F."/>
            <person name="Liu H."/>
            <person name="Zhao H."/>
            <person name="Xu D."/>
            <person name="Zhang Y."/>
        </authorList>
    </citation>
    <scope>NUCLEOTIDE SEQUENCE [LARGE SCALE GENOMIC DNA]</scope>
    <source>
        <strain evidence="2">cv. Punajuju</strain>
        <tissue evidence="1">Leaves</tissue>
    </source>
</reference>
<keyword evidence="2" id="KW-1185">Reference proteome</keyword>
<accession>A0ACB9DYG0</accession>